<evidence type="ECO:0000256" key="1">
    <source>
        <dbReference type="ARBA" id="ARBA00022737"/>
    </source>
</evidence>
<dbReference type="Gene3D" id="2.60.120.290">
    <property type="entry name" value="Spermadhesin, CUB domain"/>
    <property type="match status" value="2"/>
</dbReference>
<dbReference type="CDD" id="cd00041">
    <property type="entry name" value="CUB"/>
    <property type="match status" value="2"/>
</dbReference>
<dbReference type="SUPFAM" id="SSF57424">
    <property type="entry name" value="LDL receptor-like module"/>
    <property type="match status" value="1"/>
</dbReference>
<sequence length="576" mass="64318">MSGETEKPIFRLVGGQAFAVCILAVLALFAQLAHGSSSLVLPFEAVDAALALQRPAVTAASLTLSGEEDVSIEGSSTSPVCHNFSFGAPDKKEFYSPNYPNNYPNNTDCVKVLKADPGHLLRLDFRDDFHLEPSEDCRYDYLEVRDGAHGYSTLIGTYCDNHFPPMLTSSDRYLWLRFRSDENIEYSGFKAVYQYIPRPTSAVHQPEMDMCRIDVGGMEGWVNRSDIESHRVAHSMTYGVPLDCMWVIRVKEGWKIQLAFLKFKLEKPNDCDSNFVDVFSTQTDLPNRLKNFCGSIADSVTSTTNVLHVRFFGEAKAINSTFEALYTAFRDKAAGQGCDSDEFDCEDNTCISRSMRCNGRINCRFRWDEDECISKHVSILNSEHIIIILVIFTLILSGMCFAFVFNCTRKLIRDHRIMKEHMRQSRENRLDDVGRGPCPELHTVSMTMLADNASGSFGADKIRASMTRYSSEPPRCRDTTPDEEEPGHGCYVPTLAGDPGAARAHDSFATISKSPSIEVRDNECQTRSSLFHQSDVIPPPPPAPRYAMRMPMAVMVGGEPRPYAYGARAGIPGRGD</sequence>
<dbReference type="InterPro" id="IPR035914">
    <property type="entry name" value="Sperma_CUB_dom_sf"/>
</dbReference>
<dbReference type="SMART" id="SM00042">
    <property type="entry name" value="CUB"/>
    <property type="match status" value="2"/>
</dbReference>
<dbReference type="SUPFAM" id="SSF49854">
    <property type="entry name" value="Spermadhesin, CUB domain"/>
    <property type="match status" value="2"/>
</dbReference>
<dbReference type="InterPro" id="IPR002172">
    <property type="entry name" value="LDrepeatLR_classA_rpt"/>
</dbReference>
<evidence type="ECO:0000256" key="3">
    <source>
        <dbReference type="PROSITE-ProRule" id="PRU00059"/>
    </source>
</evidence>
<dbReference type="PROSITE" id="PS01180">
    <property type="entry name" value="CUB"/>
    <property type="match status" value="2"/>
</dbReference>
<feature type="transmembrane region" description="Helical" evidence="6">
    <location>
        <begin position="385"/>
        <end position="408"/>
    </location>
</feature>
<evidence type="ECO:0000259" key="7">
    <source>
        <dbReference type="PROSITE" id="PS01180"/>
    </source>
</evidence>
<dbReference type="OrthoDB" id="9971251at2759"/>
<keyword evidence="6" id="KW-0472">Membrane</keyword>
<keyword evidence="6" id="KW-0812">Transmembrane</keyword>
<protein>
    <recommendedName>
        <fullName evidence="7">CUB domain-containing protein</fullName>
    </recommendedName>
</protein>
<feature type="disulfide bond" evidence="4">
    <location>
        <begin position="338"/>
        <end position="350"/>
    </location>
</feature>
<gene>
    <name evidence="8" type="ORF">CLODIP_2_CD10045</name>
</gene>
<accession>A0A8S1D336</accession>
<evidence type="ECO:0000256" key="6">
    <source>
        <dbReference type="SAM" id="Phobius"/>
    </source>
</evidence>
<feature type="domain" description="CUB" evidence="7">
    <location>
        <begin position="81"/>
        <end position="196"/>
    </location>
</feature>
<evidence type="ECO:0000256" key="2">
    <source>
        <dbReference type="ARBA" id="ARBA00023157"/>
    </source>
</evidence>
<evidence type="ECO:0000256" key="4">
    <source>
        <dbReference type="PROSITE-ProRule" id="PRU00124"/>
    </source>
</evidence>
<dbReference type="InterPro" id="IPR000859">
    <property type="entry name" value="CUB_dom"/>
</dbReference>
<name>A0A8S1D336_9INSE</name>
<keyword evidence="6" id="KW-1133">Transmembrane helix</keyword>
<proteinExistence type="predicted"/>
<comment type="caution">
    <text evidence="8">The sequence shown here is derived from an EMBL/GenBank/DDBJ whole genome shotgun (WGS) entry which is preliminary data.</text>
</comment>
<dbReference type="InterPro" id="IPR023415">
    <property type="entry name" value="LDLR_class-A_CS"/>
</dbReference>
<dbReference type="Gene3D" id="4.10.400.10">
    <property type="entry name" value="Low-density Lipoprotein Receptor"/>
    <property type="match status" value="1"/>
</dbReference>
<dbReference type="PROSITE" id="PS50068">
    <property type="entry name" value="LDLRA_2"/>
    <property type="match status" value="1"/>
</dbReference>
<evidence type="ECO:0000313" key="8">
    <source>
        <dbReference type="EMBL" id="CAB3378020.1"/>
    </source>
</evidence>
<dbReference type="PANTHER" id="PTHR24251:SF28">
    <property type="entry name" value="NEUROPILIN AND TOLLOID-LIKE, ISOFORM B"/>
    <property type="match status" value="1"/>
</dbReference>
<dbReference type="InterPro" id="IPR036055">
    <property type="entry name" value="LDL_receptor-like_sf"/>
</dbReference>
<feature type="domain" description="CUB" evidence="7">
    <location>
        <begin position="211"/>
        <end position="329"/>
    </location>
</feature>
<dbReference type="PANTHER" id="PTHR24251">
    <property type="entry name" value="OVOCHYMASE-RELATED"/>
    <property type="match status" value="1"/>
</dbReference>
<dbReference type="FunFam" id="2.60.120.290:FF:000018">
    <property type="entry name" value="cubilin"/>
    <property type="match status" value="1"/>
</dbReference>
<dbReference type="Pfam" id="PF00431">
    <property type="entry name" value="CUB"/>
    <property type="match status" value="2"/>
</dbReference>
<feature type="region of interest" description="Disordered" evidence="5">
    <location>
        <begin position="468"/>
        <end position="488"/>
    </location>
</feature>
<dbReference type="CDD" id="cd00112">
    <property type="entry name" value="LDLa"/>
    <property type="match status" value="1"/>
</dbReference>
<dbReference type="Proteomes" id="UP000494165">
    <property type="component" value="Unassembled WGS sequence"/>
</dbReference>
<evidence type="ECO:0000256" key="5">
    <source>
        <dbReference type="SAM" id="MobiDB-lite"/>
    </source>
</evidence>
<dbReference type="SMART" id="SM00192">
    <property type="entry name" value="LDLa"/>
    <property type="match status" value="1"/>
</dbReference>
<comment type="caution">
    <text evidence="3">Lacks conserved residue(s) required for the propagation of feature annotation.</text>
</comment>
<organism evidence="8 9">
    <name type="scientific">Cloeon dipterum</name>
    <dbReference type="NCBI Taxonomy" id="197152"/>
    <lineage>
        <taxon>Eukaryota</taxon>
        <taxon>Metazoa</taxon>
        <taxon>Ecdysozoa</taxon>
        <taxon>Arthropoda</taxon>
        <taxon>Hexapoda</taxon>
        <taxon>Insecta</taxon>
        <taxon>Pterygota</taxon>
        <taxon>Palaeoptera</taxon>
        <taxon>Ephemeroptera</taxon>
        <taxon>Pisciforma</taxon>
        <taxon>Baetidae</taxon>
        <taxon>Cloeon</taxon>
    </lineage>
</organism>
<dbReference type="PROSITE" id="PS01209">
    <property type="entry name" value="LDLRA_1"/>
    <property type="match status" value="1"/>
</dbReference>
<keyword evidence="9" id="KW-1185">Reference proteome</keyword>
<evidence type="ECO:0000313" key="9">
    <source>
        <dbReference type="Proteomes" id="UP000494165"/>
    </source>
</evidence>
<keyword evidence="2 4" id="KW-1015">Disulfide bond</keyword>
<dbReference type="EMBL" id="CADEPI010000155">
    <property type="protein sequence ID" value="CAB3378020.1"/>
    <property type="molecule type" value="Genomic_DNA"/>
</dbReference>
<reference evidence="8 9" key="1">
    <citation type="submission" date="2020-04" db="EMBL/GenBank/DDBJ databases">
        <authorList>
            <person name="Alioto T."/>
            <person name="Alioto T."/>
            <person name="Gomez Garrido J."/>
        </authorList>
    </citation>
    <scope>NUCLEOTIDE SEQUENCE [LARGE SCALE GENOMIC DNA]</scope>
</reference>
<feature type="disulfide bond" evidence="4">
    <location>
        <begin position="357"/>
        <end position="372"/>
    </location>
</feature>
<dbReference type="AlphaFoldDB" id="A0A8S1D336"/>
<feature type="disulfide bond" evidence="4">
    <location>
        <begin position="345"/>
        <end position="363"/>
    </location>
</feature>
<keyword evidence="1" id="KW-0677">Repeat</keyword>